<sequence length="113" mass="12152">MPRPLSKTRIRVAWAIALTVDAIQVPADLSGPMGWFLGAGLDLITMVVLWAMLGFHWAFLPSFVTEAVPYLNLAPLWTLAVALATRGRGGEGLPQPGTPADPKPPLKILNPED</sequence>
<keyword evidence="2" id="KW-1133">Transmembrane helix</keyword>
<dbReference type="EMBL" id="BSDC01000001">
    <property type="protein sequence ID" value="GLH65902.1"/>
    <property type="molecule type" value="Genomic_DNA"/>
</dbReference>
<feature type="region of interest" description="Disordered" evidence="1">
    <location>
        <begin position="88"/>
        <end position="113"/>
    </location>
</feature>
<gene>
    <name evidence="3" type="ORF">GETHED_02660</name>
</gene>
<name>A0ABQ5PTV5_9BACT</name>
<evidence type="ECO:0000256" key="1">
    <source>
        <dbReference type="SAM" id="MobiDB-lite"/>
    </source>
</evidence>
<feature type="compositionally biased region" description="Pro residues" evidence="1">
    <location>
        <begin position="96"/>
        <end position="105"/>
    </location>
</feature>
<organism evidence="3 4">
    <name type="scientific">Geothrix edaphica</name>
    <dbReference type="NCBI Taxonomy" id="2927976"/>
    <lineage>
        <taxon>Bacteria</taxon>
        <taxon>Pseudomonadati</taxon>
        <taxon>Acidobacteriota</taxon>
        <taxon>Holophagae</taxon>
        <taxon>Holophagales</taxon>
        <taxon>Holophagaceae</taxon>
        <taxon>Geothrix</taxon>
    </lineage>
</organism>
<dbReference type="RefSeq" id="WP_285605993.1">
    <property type="nucleotide sequence ID" value="NZ_BSDC01000001.1"/>
</dbReference>
<evidence type="ECO:0000313" key="3">
    <source>
        <dbReference type="EMBL" id="GLH65902.1"/>
    </source>
</evidence>
<protein>
    <recommendedName>
        <fullName evidence="5">DUF2637 domain-containing protein</fullName>
    </recommendedName>
</protein>
<evidence type="ECO:0008006" key="5">
    <source>
        <dbReference type="Google" id="ProtNLM"/>
    </source>
</evidence>
<reference evidence="3" key="1">
    <citation type="journal article" date="2023" name="Antonie Van Leeuwenhoek">
        <title>Mesoterricola silvestris gen. nov., sp. nov., Mesoterricola sediminis sp. nov., Geothrix oryzae sp. nov., Geothrix edaphica sp. nov., Geothrix rubra sp. nov., and Geothrix limicola sp. nov., six novel members of Acidobacteriota isolated from soils.</title>
        <authorList>
            <person name="Itoh H."/>
            <person name="Sugisawa Y."/>
            <person name="Mise K."/>
            <person name="Xu Z."/>
            <person name="Kuniyasu M."/>
            <person name="Ushijima N."/>
            <person name="Kawano K."/>
            <person name="Kobayashi E."/>
            <person name="Shiratori Y."/>
            <person name="Masuda Y."/>
            <person name="Senoo K."/>
        </authorList>
    </citation>
    <scope>NUCLEOTIDE SEQUENCE</scope>
    <source>
        <strain evidence="3">Red802</strain>
    </source>
</reference>
<keyword evidence="4" id="KW-1185">Reference proteome</keyword>
<feature type="transmembrane region" description="Helical" evidence="2">
    <location>
        <begin position="32"/>
        <end position="53"/>
    </location>
</feature>
<comment type="caution">
    <text evidence="3">The sequence shown here is derived from an EMBL/GenBank/DDBJ whole genome shotgun (WGS) entry which is preliminary data.</text>
</comment>
<keyword evidence="2" id="KW-0472">Membrane</keyword>
<evidence type="ECO:0000313" key="4">
    <source>
        <dbReference type="Proteomes" id="UP001165044"/>
    </source>
</evidence>
<evidence type="ECO:0000256" key="2">
    <source>
        <dbReference type="SAM" id="Phobius"/>
    </source>
</evidence>
<proteinExistence type="predicted"/>
<dbReference type="Proteomes" id="UP001165044">
    <property type="component" value="Unassembled WGS sequence"/>
</dbReference>
<accession>A0ABQ5PTV5</accession>
<keyword evidence="2" id="KW-0812">Transmembrane</keyword>